<dbReference type="Ensembl" id="ENSLOCT00000002523.1">
    <property type="protein sequence ID" value="ENSLOCP00000002517.1"/>
    <property type="gene ID" value="ENSLOCG00000002166.1"/>
</dbReference>
<keyword evidence="17" id="KW-0576">Peroxisome</keyword>
<evidence type="ECO:0000256" key="10">
    <source>
        <dbReference type="ARBA" id="ARBA00022843"/>
    </source>
</evidence>
<dbReference type="GO" id="GO:0035591">
    <property type="term" value="F:signaling adaptor activity"/>
    <property type="evidence" value="ECO:0007669"/>
    <property type="project" value="UniProtKB-ARBA"/>
</dbReference>
<dbReference type="GO" id="GO:0032755">
    <property type="term" value="P:positive regulation of interleukin-6 production"/>
    <property type="evidence" value="ECO:0007669"/>
    <property type="project" value="UniProtKB-ARBA"/>
</dbReference>
<dbReference type="Pfam" id="PF16739">
    <property type="entry name" value="CARD_2"/>
    <property type="match status" value="1"/>
</dbReference>
<keyword evidence="18" id="KW-0449">Lipoprotein</keyword>
<dbReference type="GO" id="GO:0002753">
    <property type="term" value="P:cytoplasmic pattern recognition receptor signaling pathway"/>
    <property type="evidence" value="ECO:0007669"/>
    <property type="project" value="UniProtKB-ARBA"/>
</dbReference>
<evidence type="ECO:0000256" key="1">
    <source>
        <dbReference type="ARBA" id="ARBA00004275"/>
    </source>
</evidence>
<evidence type="ECO:0000256" key="19">
    <source>
        <dbReference type="ARBA" id="ARBA00071084"/>
    </source>
</evidence>
<dbReference type="GeneID" id="107076971"/>
<evidence type="ECO:0000256" key="22">
    <source>
        <dbReference type="SAM" id="MobiDB-lite"/>
    </source>
</evidence>
<feature type="region of interest" description="Disordered" evidence="22">
    <location>
        <begin position="279"/>
        <end position="318"/>
    </location>
</feature>
<dbReference type="GO" id="GO:1900227">
    <property type="term" value="P:positive regulation of NLRP3 inflammasome complex assembly"/>
    <property type="evidence" value="ECO:0007669"/>
    <property type="project" value="UniProtKB-ARBA"/>
</dbReference>
<dbReference type="KEGG" id="loc:107076971"/>
<evidence type="ECO:0000256" key="20">
    <source>
        <dbReference type="ARBA" id="ARBA00082620"/>
    </source>
</evidence>
<dbReference type="HOGENOM" id="CLU_587872_0_0_1"/>
<keyword evidence="11" id="KW-0391">Immunity</keyword>
<keyword evidence="9" id="KW-1000">Mitochondrion outer membrane</keyword>
<evidence type="ECO:0000256" key="14">
    <source>
        <dbReference type="ARBA" id="ARBA00023128"/>
    </source>
</evidence>
<keyword evidence="12 23" id="KW-1133">Transmembrane helix</keyword>
<dbReference type="GO" id="GO:0005777">
    <property type="term" value="C:peroxisome"/>
    <property type="evidence" value="ECO:0007669"/>
    <property type="project" value="UniProtKB-SubCell"/>
</dbReference>
<feature type="region of interest" description="Disordered" evidence="22">
    <location>
        <begin position="398"/>
        <end position="426"/>
    </location>
</feature>
<keyword evidence="10" id="KW-0832">Ubl conjugation</keyword>
<dbReference type="STRING" id="7918.ENSLOCP00000002517"/>
<dbReference type="eggNOG" id="ENOG502SAUA">
    <property type="taxonomic scope" value="Eukaryota"/>
</dbReference>
<evidence type="ECO:0000256" key="15">
    <source>
        <dbReference type="ARBA" id="ARBA00023136"/>
    </source>
</evidence>
<keyword evidence="15 23" id="KW-0472">Membrane</keyword>
<evidence type="ECO:0000256" key="17">
    <source>
        <dbReference type="ARBA" id="ARBA00023140"/>
    </source>
</evidence>
<dbReference type="GO" id="GO:0002230">
    <property type="term" value="P:positive regulation of defense response to virus by host"/>
    <property type="evidence" value="ECO:0007669"/>
    <property type="project" value="UniProtKB-ARBA"/>
</dbReference>
<keyword evidence="7" id="KW-0399">Innate immunity</keyword>
<evidence type="ECO:0000256" key="2">
    <source>
        <dbReference type="ARBA" id="ARBA00004572"/>
    </source>
</evidence>
<dbReference type="OMA" id="DVRENEM"/>
<dbReference type="GO" id="GO:0045087">
    <property type="term" value="P:innate immune response"/>
    <property type="evidence" value="ECO:0007669"/>
    <property type="project" value="UniProtKB-KW"/>
</dbReference>
<feature type="region of interest" description="Disordered" evidence="22">
    <location>
        <begin position="100"/>
        <end position="191"/>
    </location>
</feature>
<organism evidence="25 26">
    <name type="scientific">Lepisosteus oculatus</name>
    <name type="common">Spotted gar</name>
    <dbReference type="NCBI Taxonomy" id="7918"/>
    <lineage>
        <taxon>Eukaryota</taxon>
        <taxon>Metazoa</taxon>
        <taxon>Chordata</taxon>
        <taxon>Craniata</taxon>
        <taxon>Vertebrata</taxon>
        <taxon>Euteleostomi</taxon>
        <taxon>Actinopterygii</taxon>
        <taxon>Neopterygii</taxon>
        <taxon>Holostei</taxon>
        <taxon>Semionotiformes</taxon>
        <taxon>Lepisosteidae</taxon>
        <taxon>Lepisosteus</taxon>
    </lineage>
</organism>
<dbReference type="GO" id="GO:0005741">
    <property type="term" value="C:mitochondrial outer membrane"/>
    <property type="evidence" value="ECO:0007669"/>
    <property type="project" value="UniProtKB-SubCell"/>
</dbReference>
<dbReference type="GeneTree" id="ENSGT01030000234772"/>
<evidence type="ECO:0000256" key="5">
    <source>
        <dbReference type="ARBA" id="ARBA00022553"/>
    </source>
</evidence>
<reference evidence="25" key="3">
    <citation type="submission" date="2025-09" db="UniProtKB">
        <authorList>
            <consortium name="Ensembl"/>
        </authorList>
    </citation>
    <scope>IDENTIFICATION</scope>
</reference>
<evidence type="ECO:0000256" key="13">
    <source>
        <dbReference type="ARBA" id="ARBA00023118"/>
    </source>
</evidence>
<feature type="domain" description="Caspase recruitment" evidence="24">
    <location>
        <begin position="6"/>
        <end position="93"/>
    </location>
</feature>
<evidence type="ECO:0000256" key="4">
    <source>
        <dbReference type="ARBA" id="ARBA00022499"/>
    </source>
</evidence>
<dbReference type="InParanoid" id="W5M2A9"/>
<keyword evidence="16" id="KW-0564">Palmitate</keyword>
<keyword evidence="5" id="KW-0597">Phosphoprotein</keyword>
<dbReference type="Bgee" id="ENSLOCG00000002166">
    <property type="expression patterns" value="Expressed in heart and 12 other cell types or tissues"/>
</dbReference>
<dbReference type="OrthoDB" id="9909785at2759"/>
<evidence type="ECO:0000256" key="7">
    <source>
        <dbReference type="ARBA" id="ARBA00022588"/>
    </source>
</evidence>
<evidence type="ECO:0000256" key="8">
    <source>
        <dbReference type="ARBA" id="ARBA00022692"/>
    </source>
</evidence>
<evidence type="ECO:0000256" key="16">
    <source>
        <dbReference type="ARBA" id="ARBA00023139"/>
    </source>
</evidence>
<keyword evidence="26" id="KW-1185">Reference proteome</keyword>
<keyword evidence="8 23" id="KW-0812">Transmembrane</keyword>
<dbReference type="GO" id="GO:0032728">
    <property type="term" value="P:positive regulation of interferon-beta production"/>
    <property type="evidence" value="ECO:0007669"/>
    <property type="project" value="UniProtKB-ARBA"/>
</dbReference>
<dbReference type="InterPro" id="IPR011029">
    <property type="entry name" value="DEATH-like_dom_sf"/>
</dbReference>
<evidence type="ECO:0000256" key="6">
    <source>
        <dbReference type="ARBA" id="ARBA00022581"/>
    </source>
</evidence>
<dbReference type="FunFam" id="1.10.533.10:FF:000063">
    <property type="entry name" value="Mitochondrial antiviral-signaling protein"/>
    <property type="match status" value="1"/>
</dbReference>
<comment type="subcellular location">
    <subcellularLocation>
        <location evidence="2">Mitochondrion outer membrane</location>
        <topology evidence="2">Single-pass membrane protein</topology>
    </subcellularLocation>
    <subcellularLocation>
        <location evidence="1">Peroxisome</location>
    </subcellularLocation>
</comment>
<protein>
    <recommendedName>
        <fullName evidence="19">Mitochondrial antiviral-signaling protein</fullName>
    </recommendedName>
    <alternativeName>
        <fullName evidence="20">Interferon beta promoter stimulator protein 1</fullName>
    </alternativeName>
    <alternativeName>
        <fullName evidence="21">Virus-induced-signaling adapter</fullName>
    </alternativeName>
</protein>
<dbReference type="SUPFAM" id="SSF47986">
    <property type="entry name" value="DEATH domain"/>
    <property type="match status" value="1"/>
</dbReference>
<proteinExistence type="predicted"/>
<feature type="compositionally biased region" description="Basic and acidic residues" evidence="22">
    <location>
        <begin position="308"/>
        <end position="318"/>
    </location>
</feature>
<evidence type="ECO:0000256" key="3">
    <source>
        <dbReference type="ARBA" id="ARBA00022481"/>
    </source>
</evidence>
<keyword evidence="13" id="KW-0051">Antiviral defense</keyword>
<keyword evidence="14" id="KW-0496">Mitochondrion</keyword>
<evidence type="ECO:0000256" key="12">
    <source>
        <dbReference type="ARBA" id="ARBA00022989"/>
    </source>
</evidence>
<evidence type="ECO:0000259" key="24">
    <source>
        <dbReference type="Pfam" id="PF16739"/>
    </source>
</evidence>
<evidence type="ECO:0000256" key="23">
    <source>
        <dbReference type="SAM" id="Phobius"/>
    </source>
</evidence>
<dbReference type="GO" id="GO:0032727">
    <property type="term" value="P:positive regulation of interferon-alpha production"/>
    <property type="evidence" value="ECO:0007669"/>
    <property type="project" value="UniProtKB-ARBA"/>
</dbReference>
<evidence type="ECO:0000256" key="18">
    <source>
        <dbReference type="ARBA" id="ARBA00023288"/>
    </source>
</evidence>
<name>W5M2A9_LEPOC</name>
<evidence type="ECO:0000256" key="11">
    <source>
        <dbReference type="ARBA" id="ARBA00022859"/>
    </source>
</evidence>
<evidence type="ECO:0000313" key="25">
    <source>
        <dbReference type="Ensembl" id="ENSLOCP00000002517.1"/>
    </source>
</evidence>
<accession>W5M2A9</accession>
<dbReference type="EMBL" id="AHAT01024403">
    <property type="status" value="NOT_ANNOTATED_CDS"/>
    <property type="molecule type" value="Genomic_DNA"/>
</dbReference>
<evidence type="ECO:0000313" key="26">
    <source>
        <dbReference type="Proteomes" id="UP000018468"/>
    </source>
</evidence>
<keyword evidence="3" id="KW-0488">Methylation</keyword>
<dbReference type="Proteomes" id="UP000018468">
    <property type="component" value="Linkage group LG4"/>
</dbReference>
<dbReference type="AlphaFoldDB" id="W5M2A9"/>
<reference evidence="25" key="2">
    <citation type="submission" date="2025-08" db="UniProtKB">
        <authorList>
            <consortium name="Ensembl"/>
        </authorList>
    </citation>
    <scope>IDENTIFICATION</scope>
</reference>
<dbReference type="InterPro" id="IPR031964">
    <property type="entry name" value="CARD_dom"/>
</dbReference>
<feature type="compositionally biased region" description="Polar residues" evidence="22">
    <location>
        <begin position="287"/>
        <end position="298"/>
    </location>
</feature>
<dbReference type="GO" id="GO:1900063">
    <property type="term" value="P:regulation of peroxisome organization"/>
    <property type="evidence" value="ECO:0007669"/>
    <property type="project" value="UniProtKB-ARBA"/>
</dbReference>
<feature type="transmembrane region" description="Helical" evidence="23">
    <location>
        <begin position="444"/>
        <end position="463"/>
    </location>
</feature>
<keyword evidence="6" id="KW-0945">Host-virus interaction</keyword>
<evidence type="ECO:0000256" key="21">
    <source>
        <dbReference type="ARBA" id="ARBA00083233"/>
    </source>
</evidence>
<dbReference type="GO" id="GO:0045071">
    <property type="term" value="P:negative regulation of viral genome replication"/>
    <property type="evidence" value="ECO:0007669"/>
    <property type="project" value="UniProtKB-ARBA"/>
</dbReference>
<keyword evidence="4" id="KW-1017">Isopeptide bond</keyword>
<dbReference type="GO" id="GO:0070585">
    <property type="term" value="P:protein localization to mitochondrion"/>
    <property type="evidence" value="ECO:0007669"/>
    <property type="project" value="UniProtKB-ARBA"/>
</dbReference>
<evidence type="ECO:0000256" key="9">
    <source>
        <dbReference type="ARBA" id="ARBA00022787"/>
    </source>
</evidence>
<dbReference type="Gene3D" id="1.10.533.10">
    <property type="entry name" value="Death Domain, Fas"/>
    <property type="match status" value="1"/>
</dbReference>
<reference evidence="26" key="1">
    <citation type="submission" date="2011-12" db="EMBL/GenBank/DDBJ databases">
        <title>The Draft Genome of Lepisosteus oculatus.</title>
        <authorList>
            <consortium name="The Broad Institute Genome Assembly &amp; Analysis Group"/>
            <consortium name="Computational R&amp;D Group"/>
            <consortium name="and Sequencing Platform"/>
            <person name="Di Palma F."/>
            <person name="Alfoldi J."/>
            <person name="Johnson J."/>
            <person name="Berlin A."/>
            <person name="Gnerre S."/>
            <person name="Jaffe D."/>
            <person name="MacCallum I."/>
            <person name="Young S."/>
            <person name="Walker B.J."/>
            <person name="Lander E.S."/>
            <person name="Lindblad-Toh K."/>
        </authorList>
    </citation>
    <scope>NUCLEOTIDE SEQUENCE [LARGE SCALE GENOMIC DNA]</scope>
</reference>
<dbReference type="GO" id="GO:0051607">
    <property type="term" value="P:defense response to virus"/>
    <property type="evidence" value="ECO:0007669"/>
    <property type="project" value="UniProtKB-KW"/>
</dbReference>
<sequence>MTLASDKLYNDYLRRNMARFVSKVKVMNILPHLSCLTDSDKEEITAKRESAGNYIAMQLLVDCLRRREDWHVFFINALEEDNHPSLAKELRDEYESLQASNCGGVAPPPQCSAATVPEDTSQAPAAHSDTPAQVDRPSVPSRPLPVPVQLPASRSEEPSLPSAPAEVRPPVKDSLSPAPEMGTPARSSSAAEMYEVHTNLTQGTPGLVIPQVKTRPAAIDATTIPLFPSSTGASANPYDGEFLSKPGTLHSFVHAQVLHAANDQVDHPPIPEEPFSVPSHHLERSSGHISCSECNQSAGAPGNVSIKEPSHNEPEENHFSSFGDKNFTINPQVIQGGVPPLCMPQEPEVPGKNGSENALWLDNDLEERSPVSDVRENEMHLSQVTFGDNYAGHISHTSLERSPESLRGTSESQEPEKSVSPQRQALESHLGDWGHSAHDLLGNYYVQAAGVAALSTLVVWGFMRK</sequence>